<name>A0AAD7GHB1_MYCRO</name>
<reference evidence="2" key="1">
    <citation type="submission" date="2023-03" db="EMBL/GenBank/DDBJ databases">
        <title>Massive genome expansion in bonnet fungi (Mycena s.s.) driven by repeated elements and novel gene families across ecological guilds.</title>
        <authorList>
            <consortium name="Lawrence Berkeley National Laboratory"/>
            <person name="Harder C.B."/>
            <person name="Miyauchi S."/>
            <person name="Viragh M."/>
            <person name="Kuo A."/>
            <person name="Thoen E."/>
            <person name="Andreopoulos B."/>
            <person name="Lu D."/>
            <person name="Skrede I."/>
            <person name="Drula E."/>
            <person name="Henrissat B."/>
            <person name="Morin E."/>
            <person name="Kohler A."/>
            <person name="Barry K."/>
            <person name="LaButti K."/>
            <person name="Morin E."/>
            <person name="Salamov A."/>
            <person name="Lipzen A."/>
            <person name="Mereny Z."/>
            <person name="Hegedus B."/>
            <person name="Baldrian P."/>
            <person name="Stursova M."/>
            <person name="Weitz H."/>
            <person name="Taylor A."/>
            <person name="Grigoriev I.V."/>
            <person name="Nagy L.G."/>
            <person name="Martin F."/>
            <person name="Kauserud H."/>
        </authorList>
    </citation>
    <scope>NUCLEOTIDE SEQUENCE</scope>
    <source>
        <strain evidence="2">CBHHK067</strain>
    </source>
</reference>
<protein>
    <recommendedName>
        <fullName evidence="4">RNase H type-1 domain-containing protein</fullName>
    </recommendedName>
</protein>
<dbReference type="InterPro" id="IPR012337">
    <property type="entry name" value="RNaseH-like_sf"/>
</dbReference>
<feature type="non-terminal residue" evidence="2">
    <location>
        <position position="184"/>
    </location>
</feature>
<dbReference type="Proteomes" id="UP001221757">
    <property type="component" value="Unassembled WGS sequence"/>
</dbReference>
<keyword evidence="3" id="KW-1185">Reference proteome</keyword>
<evidence type="ECO:0000256" key="1">
    <source>
        <dbReference type="SAM" id="MobiDB-lite"/>
    </source>
</evidence>
<accession>A0AAD7GHB1</accession>
<evidence type="ECO:0008006" key="4">
    <source>
        <dbReference type="Google" id="ProtNLM"/>
    </source>
</evidence>
<proteinExistence type="predicted"/>
<dbReference type="SUPFAM" id="SSF53098">
    <property type="entry name" value="Ribonuclease H-like"/>
    <property type="match status" value="1"/>
</dbReference>
<dbReference type="GO" id="GO:0003676">
    <property type="term" value="F:nucleic acid binding"/>
    <property type="evidence" value="ECO:0007669"/>
    <property type="project" value="InterPro"/>
</dbReference>
<gene>
    <name evidence="2" type="ORF">B0H17DRAFT_931298</name>
</gene>
<feature type="compositionally biased region" description="Basic and acidic residues" evidence="1">
    <location>
        <begin position="1"/>
        <end position="10"/>
    </location>
</feature>
<evidence type="ECO:0000313" key="2">
    <source>
        <dbReference type="EMBL" id="KAJ7694759.1"/>
    </source>
</evidence>
<dbReference type="EMBL" id="JARKIE010000040">
    <property type="protein sequence ID" value="KAJ7694759.1"/>
    <property type="molecule type" value="Genomic_DNA"/>
</dbReference>
<dbReference type="AlphaFoldDB" id="A0AAD7GHB1"/>
<dbReference type="Gene3D" id="3.30.420.10">
    <property type="entry name" value="Ribonuclease H-like superfamily/Ribonuclease H"/>
    <property type="match status" value="1"/>
</dbReference>
<evidence type="ECO:0000313" key="3">
    <source>
        <dbReference type="Proteomes" id="UP001221757"/>
    </source>
</evidence>
<sequence>MAPVPRKEARPAPVLPKGDPELDKMCEDAMASKQSPAEMLRALYGKVYTQTAYSHVYVQGSCKGSGTGARAVAGGFWGGKSAANCVLTVPGPEPPTSNRAVLYAVLIAVREANPHFSLMVFTKSEYVIWHVCYWAGKNSQLGWSGPNGDLLKDLVLVLSKRLAPTRFNRVEQDGQNHRADAVRK</sequence>
<dbReference type="InterPro" id="IPR036397">
    <property type="entry name" value="RNaseH_sf"/>
</dbReference>
<comment type="caution">
    <text evidence="2">The sequence shown here is derived from an EMBL/GenBank/DDBJ whole genome shotgun (WGS) entry which is preliminary data.</text>
</comment>
<organism evidence="2 3">
    <name type="scientific">Mycena rosella</name>
    <name type="common">Pink bonnet</name>
    <name type="synonym">Agaricus rosellus</name>
    <dbReference type="NCBI Taxonomy" id="1033263"/>
    <lineage>
        <taxon>Eukaryota</taxon>
        <taxon>Fungi</taxon>
        <taxon>Dikarya</taxon>
        <taxon>Basidiomycota</taxon>
        <taxon>Agaricomycotina</taxon>
        <taxon>Agaricomycetes</taxon>
        <taxon>Agaricomycetidae</taxon>
        <taxon>Agaricales</taxon>
        <taxon>Marasmiineae</taxon>
        <taxon>Mycenaceae</taxon>
        <taxon>Mycena</taxon>
    </lineage>
</organism>
<feature type="region of interest" description="Disordered" evidence="1">
    <location>
        <begin position="1"/>
        <end position="21"/>
    </location>
</feature>